<dbReference type="Proteomes" id="UP001185028">
    <property type="component" value="Unassembled WGS sequence"/>
</dbReference>
<dbReference type="PANTHER" id="PTHR34227:SF12">
    <property type="entry name" value="CHAPERONE PROTEIN YCDY"/>
    <property type="match status" value="1"/>
</dbReference>
<dbReference type="InterPro" id="IPR036411">
    <property type="entry name" value="TorD-like_sf"/>
</dbReference>
<proteinExistence type="predicted"/>
<evidence type="ECO:0000256" key="1">
    <source>
        <dbReference type="ARBA" id="ARBA00023186"/>
    </source>
</evidence>
<accession>A0ABU1IUK4</accession>
<dbReference type="RefSeq" id="WP_188774196.1">
    <property type="nucleotide sequence ID" value="NZ_BMMB01000002.1"/>
</dbReference>
<dbReference type="InterPro" id="IPR002475">
    <property type="entry name" value="Bcl2-like"/>
</dbReference>
<comment type="caution">
    <text evidence="2">The sequence shown here is derived from an EMBL/GenBank/DDBJ whole genome shotgun (WGS) entry which is preliminary data.</text>
</comment>
<sequence>MAVNTEVKMSIDWLYSRVITYRLLSEMLQRKPTLSKLIEWRRDAGRIRQLSARSYSLLSELEQTPLATIIQSATDHATAYERLLSADQREEHLRAAHYVCGGQERCGYEAILNSVYARAGIAFKKMEHESDDHIGIELEFMSLLAERLAESEERPLEQAAVIQAQLDFIEHYLLVWTDKMGTWLAETAPGSLYQQWGTMLYDYLRQDMDDLRQYAVQLHEHA</sequence>
<keyword evidence="1" id="KW-0143">Chaperone</keyword>
<dbReference type="PROSITE" id="PS50062">
    <property type="entry name" value="BCL2_FAMILY"/>
    <property type="match status" value="1"/>
</dbReference>
<keyword evidence="3" id="KW-1185">Reference proteome</keyword>
<dbReference type="InterPro" id="IPR050289">
    <property type="entry name" value="TorD/DmsD_chaperones"/>
</dbReference>
<organism evidence="2 3">
    <name type="scientific">Paenibacillus hunanensis</name>
    <dbReference type="NCBI Taxonomy" id="539262"/>
    <lineage>
        <taxon>Bacteria</taxon>
        <taxon>Bacillati</taxon>
        <taxon>Bacillota</taxon>
        <taxon>Bacilli</taxon>
        <taxon>Bacillales</taxon>
        <taxon>Paenibacillaceae</taxon>
        <taxon>Paenibacillus</taxon>
    </lineage>
</organism>
<dbReference type="PANTHER" id="PTHR34227">
    <property type="entry name" value="CHAPERONE PROTEIN YCDY"/>
    <property type="match status" value="1"/>
</dbReference>
<protein>
    <submittedName>
        <fullName evidence="2">TorA maturation chaperone TorD</fullName>
    </submittedName>
</protein>
<dbReference type="Pfam" id="PF02613">
    <property type="entry name" value="Nitrate_red_del"/>
    <property type="match status" value="1"/>
</dbReference>
<dbReference type="Gene3D" id="1.10.3480.10">
    <property type="entry name" value="TorD-like"/>
    <property type="match status" value="1"/>
</dbReference>
<gene>
    <name evidence="2" type="ORF">JOC58_000574</name>
</gene>
<dbReference type="InterPro" id="IPR020945">
    <property type="entry name" value="DMSO/NO3_reduct_chaperone"/>
</dbReference>
<dbReference type="SUPFAM" id="SSF89155">
    <property type="entry name" value="TorD-like"/>
    <property type="match status" value="1"/>
</dbReference>
<evidence type="ECO:0000313" key="3">
    <source>
        <dbReference type="Proteomes" id="UP001185028"/>
    </source>
</evidence>
<reference evidence="2 3" key="1">
    <citation type="submission" date="2023-07" db="EMBL/GenBank/DDBJ databases">
        <title>Genomic Encyclopedia of Type Strains, Phase IV (KMG-IV): sequencing the most valuable type-strain genomes for metagenomic binning, comparative biology and taxonomic classification.</title>
        <authorList>
            <person name="Goeker M."/>
        </authorList>
    </citation>
    <scope>NUCLEOTIDE SEQUENCE [LARGE SCALE GENOMIC DNA]</scope>
    <source>
        <strain evidence="2 3">DSM 22170</strain>
    </source>
</reference>
<dbReference type="EMBL" id="JAVDQH010000002">
    <property type="protein sequence ID" value="MDR6242690.1"/>
    <property type="molecule type" value="Genomic_DNA"/>
</dbReference>
<name>A0ABU1IUK4_9BACL</name>
<evidence type="ECO:0000313" key="2">
    <source>
        <dbReference type="EMBL" id="MDR6242690.1"/>
    </source>
</evidence>